<dbReference type="Proteomes" id="UP000238322">
    <property type="component" value="Unassembled WGS sequence"/>
</dbReference>
<gene>
    <name evidence="2" type="ORF">C5Y83_25910</name>
</gene>
<comment type="caution">
    <text evidence="2">The sequence shown here is derived from an EMBL/GenBank/DDBJ whole genome shotgun (WGS) entry which is preliminary data.</text>
</comment>
<feature type="coiled-coil region" evidence="1">
    <location>
        <begin position="58"/>
        <end position="85"/>
    </location>
</feature>
<dbReference type="OrthoDB" id="284884at2"/>
<protein>
    <submittedName>
        <fullName evidence="2">Uncharacterized protein</fullName>
    </submittedName>
</protein>
<evidence type="ECO:0000256" key="1">
    <source>
        <dbReference type="SAM" id="Coils"/>
    </source>
</evidence>
<organism evidence="2 3">
    <name type="scientific">Blastopirellula marina</name>
    <dbReference type="NCBI Taxonomy" id="124"/>
    <lineage>
        <taxon>Bacteria</taxon>
        <taxon>Pseudomonadati</taxon>
        <taxon>Planctomycetota</taxon>
        <taxon>Planctomycetia</taxon>
        <taxon>Pirellulales</taxon>
        <taxon>Pirellulaceae</taxon>
        <taxon>Blastopirellula</taxon>
    </lineage>
</organism>
<sequence length="195" mass="20759">MNIAAALPIGIGAASLAAGTIQSTAENFFSFLQSDTEENSATKSSESSQAVESFLAANGQLNDQSEDIRDELKRLLSQFEDVLRRSAHSAGIDLPESYQLQFNPDGSLQSDPDDPFAQQVNALLQKSQEASTLLSSIAAQTSALKAAGDQARFAQAYNEDPQAAVAELSHDQQKRSSLNVTYVGGEAANYQLVSV</sequence>
<dbReference type="AlphaFoldDB" id="A0A2S8FBG6"/>
<evidence type="ECO:0000313" key="3">
    <source>
        <dbReference type="Proteomes" id="UP000238322"/>
    </source>
</evidence>
<reference evidence="2 3" key="1">
    <citation type="submission" date="2018-02" db="EMBL/GenBank/DDBJ databases">
        <title>Comparative genomes isolates from brazilian mangrove.</title>
        <authorList>
            <person name="Araujo J.E."/>
            <person name="Taketani R.G."/>
            <person name="Silva M.C.P."/>
            <person name="Loureco M.V."/>
            <person name="Andreote F.D."/>
        </authorList>
    </citation>
    <scope>NUCLEOTIDE SEQUENCE [LARGE SCALE GENOMIC DNA]</scope>
    <source>
        <strain evidence="2 3">Hex-1 MGV</strain>
    </source>
</reference>
<accession>A0A2S8FBG6</accession>
<proteinExistence type="predicted"/>
<evidence type="ECO:0000313" key="2">
    <source>
        <dbReference type="EMBL" id="PQO29501.1"/>
    </source>
</evidence>
<name>A0A2S8FBG6_9BACT</name>
<dbReference type="EMBL" id="PUHY01000015">
    <property type="protein sequence ID" value="PQO29501.1"/>
    <property type="molecule type" value="Genomic_DNA"/>
</dbReference>
<keyword evidence="1" id="KW-0175">Coiled coil</keyword>
<dbReference type="RefSeq" id="WP_105332695.1">
    <property type="nucleotide sequence ID" value="NZ_PUHY01000015.1"/>
</dbReference>